<comment type="subcellular location">
    <subcellularLocation>
        <location evidence="1">Membrane</location>
    </subcellularLocation>
</comment>
<dbReference type="GO" id="GO:0008610">
    <property type="term" value="P:lipid biosynthetic process"/>
    <property type="evidence" value="ECO:0007669"/>
    <property type="project" value="InterPro"/>
</dbReference>
<dbReference type="InterPro" id="IPR050307">
    <property type="entry name" value="Sterol_Desaturase_Related"/>
</dbReference>
<dbReference type="GO" id="GO:0016491">
    <property type="term" value="F:oxidoreductase activity"/>
    <property type="evidence" value="ECO:0007669"/>
    <property type="project" value="InterPro"/>
</dbReference>
<dbReference type="GO" id="GO:0005506">
    <property type="term" value="F:iron ion binding"/>
    <property type="evidence" value="ECO:0007669"/>
    <property type="project" value="InterPro"/>
</dbReference>
<dbReference type="Pfam" id="PF04116">
    <property type="entry name" value="FA_hydroxylase"/>
    <property type="match status" value="1"/>
</dbReference>
<accession>A0A812VYF0</accession>
<evidence type="ECO:0000256" key="5">
    <source>
        <dbReference type="SAM" id="Phobius"/>
    </source>
</evidence>
<keyword evidence="4 5" id="KW-0472">Membrane</keyword>
<dbReference type="InterPro" id="IPR006694">
    <property type="entry name" value="Fatty_acid_hydroxylase"/>
</dbReference>
<proteinExistence type="predicted"/>
<dbReference type="Proteomes" id="UP000649617">
    <property type="component" value="Unassembled WGS sequence"/>
</dbReference>
<feature type="chain" id="PRO_5032646767" evidence="6">
    <location>
        <begin position="19"/>
        <end position="314"/>
    </location>
</feature>
<keyword evidence="6" id="KW-0732">Signal</keyword>
<evidence type="ECO:0000313" key="9">
    <source>
        <dbReference type="Proteomes" id="UP000649617"/>
    </source>
</evidence>
<comment type="caution">
    <text evidence="8">The sequence shown here is derived from an EMBL/GenBank/DDBJ whole genome shotgun (WGS) entry which is preliminary data.</text>
</comment>
<evidence type="ECO:0000259" key="7">
    <source>
        <dbReference type="Pfam" id="PF04116"/>
    </source>
</evidence>
<name>A0A812VYF0_SYMPI</name>
<feature type="domain" description="Fatty acid hydroxylase" evidence="7">
    <location>
        <begin position="130"/>
        <end position="262"/>
    </location>
</feature>
<evidence type="ECO:0000256" key="3">
    <source>
        <dbReference type="ARBA" id="ARBA00022989"/>
    </source>
</evidence>
<dbReference type="EMBL" id="CAJNIZ010043499">
    <property type="protein sequence ID" value="CAE7661633.1"/>
    <property type="molecule type" value="Genomic_DNA"/>
</dbReference>
<gene>
    <name evidence="8" type="primary">Sc5d</name>
    <name evidence="8" type="ORF">SPIL2461_LOCUS17968</name>
</gene>
<feature type="transmembrane region" description="Helical" evidence="5">
    <location>
        <begin position="33"/>
        <end position="59"/>
    </location>
</feature>
<evidence type="ECO:0000256" key="4">
    <source>
        <dbReference type="ARBA" id="ARBA00023136"/>
    </source>
</evidence>
<dbReference type="GO" id="GO:0016020">
    <property type="term" value="C:membrane"/>
    <property type="evidence" value="ECO:0007669"/>
    <property type="project" value="UniProtKB-SubCell"/>
</dbReference>
<feature type="signal peptide" evidence="6">
    <location>
        <begin position="1"/>
        <end position="18"/>
    </location>
</feature>
<feature type="non-terminal residue" evidence="8">
    <location>
        <position position="314"/>
    </location>
</feature>
<feature type="transmembrane region" description="Helical" evidence="5">
    <location>
        <begin position="121"/>
        <end position="145"/>
    </location>
</feature>
<organism evidence="8 9">
    <name type="scientific">Symbiodinium pilosum</name>
    <name type="common">Dinoflagellate</name>
    <dbReference type="NCBI Taxonomy" id="2952"/>
    <lineage>
        <taxon>Eukaryota</taxon>
        <taxon>Sar</taxon>
        <taxon>Alveolata</taxon>
        <taxon>Dinophyceae</taxon>
        <taxon>Suessiales</taxon>
        <taxon>Symbiodiniaceae</taxon>
        <taxon>Symbiodinium</taxon>
    </lineage>
</organism>
<sequence length="314" mass="35626">GWTAHRFVFLVAASIVLAMICEAASAFGTNLFGMWVILTVLGLTSCLSMSALAFAKLYWNPSYDIWKYKCNPKFPKPEHVRTEILLTIKCISLSTMLPALSLYLAAEGKSQAFCGWGGRSIWWHLGCAACLLVGIDFFEWLYHLLGHEVPSMWKQHKSHHRFFNPTPFSVIADEAVDQLMRTAPMLLSIFLPINMDVLFGMFAVMFYAYGVYLHSGYELAWPDAHHPIINTSFQHYLHHAEGAVGKPYHTGFFVKIWDRMFGLDSTAMLYAAGKCTCSKCSRNRGERSLEAFKKVEKVDYSCLLTPKFWLQAFA</sequence>
<keyword evidence="3 5" id="KW-1133">Transmembrane helix</keyword>
<evidence type="ECO:0000256" key="6">
    <source>
        <dbReference type="SAM" id="SignalP"/>
    </source>
</evidence>
<feature type="transmembrane region" description="Helical" evidence="5">
    <location>
        <begin position="84"/>
        <end position="106"/>
    </location>
</feature>
<feature type="transmembrane region" description="Helical" evidence="5">
    <location>
        <begin position="186"/>
        <end position="209"/>
    </location>
</feature>
<protein>
    <submittedName>
        <fullName evidence="8">Sc5d protein</fullName>
    </submittedName>
</protein>
<dbReference type="AlphaFoldDB" id="A0A812VYF0"/>
<reference evidence="8" key="1">
    <citation type="submission" date="2021-02" db="EMBL/GenBank/DDBJ databases">
        <authorList>
            <person name="Dougan E. K."/>
            <person name="Rhodes N."/>
            <person name="Thang M."/>
            <person name="Chan C."/>
        </authorList>
    </citation>
    <scope>NUCLEOTIDE SEQUENCE</scope>
</reference>
<evidence type="ECO:0000256" key="2">
    <source>
        <dbReference type="ARBA" id="ARBA00022692"/>
    </source>
</evidence>
<dbReference type="PANTHER" id="PTHR11863">
    <property type="entry name" value="STEROL DESATURASE"/>
    <property type="match status" value="1"/>
</dbReference>
<evidence type="ECO:0000313" key="8">
    <source>
        <dbReference type="EMBL" id="CAE7661633.1"/>
    </source>
</evidence>
<keyword evidence="9" id="KW-1185">Reference proteome</keyword>
<keyword evidence="2 5" id="KW-0812">Transmembrane</keyword>
<dbReference type="OrthoDB" id="408954at2759"/>
<evidence type="ECO:0000256" key="1">
    <source>
        <dbReference type="ARBA" id="ARBA00004370"/>
    </source>
</evidence>